<evidence type="ECO:0000256" key="5">
    <source>
        <dbReference type="SAM" id="Phobius"/>
    </source>
</evidence>
<keyword evidence="7" id="KW-1185">Reference proteome</keyword>
<evidence type="ECO:0000256" key="2">
    <source>
        <dbReference type="ARBA" id="ARBA00022692"/>
    </source>
</evidence>
<organism evidence="6 7">
    <name type="scientific">Natrarchaeobaculum aegyptiacum</name>
    <dbReference type="NCBI Taxonomy" id="745377"/>
    <lineage>
        <taxon>Archaea</taxon>
        <taxon>Methanobacteriati</taxon>
        <taxon>Methanobacteriota</taxon>
        <taxon>Stenosarchaea group</taxon>
        <taxon>Halobacteria</taxon>
        <taxon>Halobacteriales</taxon>
        <taxon>Natrialbaceae</taxon>
        <taxon>Natrarchaeobaculum</taxon>
    </lineage>
</organism>
<dbReference type="GeneID" id="32894728"/>
<dbReference type="EMBL" id="CP019893">
    <property type="protein sequence ID" value="ARS90301.1"/>
    <property type="molecule type" value="Genomic_DNA"/>
</dbReference>
<dbReference type="InterPro" id="IPR036286">
    <property type="entry name" value="LexA/Signal_pep-like_sf"/>
</dbReference>
<evidence type="ECO:0000313" key="6">
    <source>
        <dbReference type="EMBL" id="ARS90301.1"/>
    </source>
</evidence>
<sequence length="385" mass="39864">MRGSIDTGWGIGSQIAVLLAILVCGALLAGNILGVPILLSYVESGSMEPTIETGDGFVAIPTADARSVETGDVVVFEAEEADGGGLTTHRIVDETEQGYVTRGDANPVTDQDAGEPYVTDGQIVATAMQFDGGVVTIPHLGTAAMTVSAALATLQWQLASLLGTDAILGTSGLGTLLLVGGLVVIAASFRSGARRREVGSRTRSRRNVFDARRVVLAVAVLLFAVTLATTLAMSGSTELGVVSAEFDSERPDVIPAGESEVHTFELHNVGVVPVVSIVEPASGGIDVDGGPHTLGHGESANATVEISAPDERGYYLRSFAEYRYFAVLPPPLLAELHAIHPWVATTATATVVTGVFTLPLAIVVGTGSIAVRDRKRSDGPGSLLR</sequence>
<dbReference type="SUPFAM" id="SSF51306">
    <property type="entry name" value="LexA/Signal peptidase"/>
    <property type="match status" value="1"/>
</dbReference>
<dbReference type="CDD" id="cd06530">
    <property type="entry name" value="S26_SPase_I"/>
    <property type="match status" value="1"/>
</dbReference>
<dbReference type="OrthoDB" id="50404at2157"/>
<reference evidence="7" key="1">
    <citation type="submission" date="2017-02" db="EMBL/GenBank/DDBJ databases">
        <title>Natronthermophilus aegyptiacus gen. nov.,sp. nov., an aerobic, extremely halophilic alkalithermophilic archaeon isolated from the athalassohaline Wadi An Natrun, Egypt.</title>
        <authorList>
            <person name="Zhao B."/>
        </authorList>
    </citation>
    <scope>NUCLEOTIDE SEQUENCE [LARGE SCALE GENOMIC DNA]</scope>
    <source>
        <strain evidence="7">JW/NM-HA 15</strain>
    </source>
</reference>
<protein>
    <submittedName>
        <fullName evidence="6">Signal peptidase I</fullName>
    </submittedName>
</protein>
<feature type="transmembrane region" description="Helical" evidence="5">
    <location>
        <begin position="214"/>
        <end position="233"/>
    </location>
</feature>
<feature type="transmembrane region" description="Helical" evidence="5">
    <location>
        <begin position="15"/>
        <end position="39"/>
    </location>
</feature>
<dbReference type="InterPro" id="IPR001733">
    <property type="entry name" value="Peptidase_S26B"/>
</dbReference>
<evidence type="ECO:0000256" key="1">
    <source>
        <dbReference type="ARBA" id="ARBA00004370"/>
    </source>
</evidence>
<dbReference type="GO" id="GO:0016020">
    <property type="term" value="C:membrane"/>
    <property type="evidence" value="ECO:0007669"/>
    <property type="project" value="UniProtKB-SubCell"/>
</dbReference>
<proteinExistence type="predicted"/>
<dbReference type="AlphaFoldDB" id="A0A2Z2HSV6"/>
<dbReference type="GO" id="GO:0006465">
    <property type="term" value="P:signal peptide processing"/>
    <property type="evidence" value="ECO:0007669"/>
    <property type="project" value="InterPro"/>
</dbReference>
<name>A0A2Z2HSV6_9EURY</name>
<evidence type="ECO:0000256" key="4">
    <source>
        <dbReference type="ARBA" id="ARBA00023136"/>
    </source>
</evidence>
<dbReference type="Proteomes" id="UP000250088">
    <property type="component" value="Chromosome"/>
</dbReference>
<dbReference type="NCBIfam" id="TIGR02228">
    <property type="entry name" value="sigpep_I_arch"/>
    <property type="match status" value="1"/>
</dbReference>
<feature type="transmembrane region" description="Helical" evidence="5">
    <location>
        <begin position="342"/>
        <end position="366"/>
    </location>
</feature>
<comment type="subcellular location">
    <subcellularLocation>
        <location evidence="1">Membrane</location>
    </subcellularLocation>
</comment>
<dbReference type="RefSeq" id="WP_086888677.1">
    <property type="nucleotide sequence ID" value="NZ_CP019893.1"/>
</dbReference>
<dbReference type="GO" id="GO:0004252">
    <property type="term" value="F:serine-type endopeptidase activity"/>
    <property type="evidence" value="ECO:0007669"/>
    <property type="project" value="InterPro"/>
</dbReference>
<feature type="transmembrane region" description="Helical" evidence="5">
    <location>
        <begin position="166"/>
        <end position="193"/>
    </location>
</feature>
<keyword evidence="3 5" id="KW-1133">Transmembrane helix</keyword>
<dbReference type="KEGG" id="naj:B1756_11585"/>
<accession>A0A2Z2HSV6</accession>
<feature type="transmembrane region" description="Helical" evidence="5">
    <location>
        <begin position="134"/>
        <end position="154"/>
    </location>
</feature>
<evidence type="ECO:0000256" key="3">
    <source>
        <dbReference type="ARBA" id="ARBA00022989"/>
    </source>
</evidence>
<dbReference type="InterPro" id="IPR019533">
    <property type="entry name" value="Peptidase_S26"/>
</dbReference>
<gene>
    <name evidence="6" type="ORF">B1756_11585</name>
</gene>
<evidence type="ECO:0000313" key="7">
    <source>
        <dbReference type="Proteomes" id="UP000250088"/>
    </source>
</evidence>
<keyword evidence="2 5" id="KW-0812">Transmembrane</keyword>
<keyword evidence="4 5" id="KW-0472">Membrane</keyword>